<dbReference type="PANTHER" id="PTHR44757">
    <property type="entry name" value="DIGUANYLATE CYCLASE DGCP"/>
    <property type="match status" value="1"/>
</dbReference>
<dbReference type="CDD" id="cd01948">
    <property type="entry name" value="EAL"/>
    <property type="match status" value="1"/>
</dbReference>
<dbReference type="Gene3D" id="3.30.450.20">
    <property type="entry name" value="PAS domain"/>
    <property type="match status" value="3"/>
</dbReference>
<dbReference type="SMART" id="SM00267">
    <property type="entry name" value="GGDEF"/>
    <property type="match status" value="1"/>
</dbReference>
<evidence type="ECO:0000259" key="1">
    <source>
        <dbReference type="PROSITE" id="PS50112"/>
    </source>
</evidence>
<dbReference type="InterPro" id="IPR013767">
    <property type="entry name" value="PAS_fold"/>
</dbReference>
<dbReference type="SMART" id="SM00086">
    <property type="entry name" value="PAC"/>
    <property type="match status" value="3"/>
</dbReference>
<dbReference type="InterPro" id="IPR029787">
    <property type="entry name" value="Nucleotide_cyclase"/>
</dbReference>
<dbReference type="Pfam" id="PF00989">
    <property type="entry name" value="PAS"/>
    <property type="match status" value="3"/>
</dbReference>
<dbReference type="InterPro" id="IPR000014">
    <property type="entry name" value="PAS"/>
</dbReference>
<dbReference type="Gene3D" id="3.20.20.450">
    <property type="entry name" value="EAL domain"/>
    <property type="match status" value="1"/>
</dbReference>
<dbReference type="InterPro" id="IPR001633">
    <property type="entry name" value="EAL_dom"/>
</dbReference>
<dbReference type="PROSITE" id="PS50887">
    <property type="entry name" value="GGDEF"/>
    <property type="match status" value="1"/>
</dbReference>
<accession>A0A3B0U878</accession>
<feature type="domain" description="PAS" evidence="1">
    <location>
        <begin position="33"/>
        <end position="79"/>
    </location>
</feature>
<feature type="domain" description="PAC" evidence="2">
    <location>
        <begin position="229"/>
        <end position="281"/>
    </location>
</feature>
<dbReference type="Pfam" id="PF00563">
    <property type="entry name" value="EAL"/>
    <property type="match status" value="1"/>
</dbReference>
<dbReference type="InterPro" id="IPR000700">
    <property type="entry name" value="PAS-assoc_C"/>
</dbReference>
<evidence type="ECO:0000259" key="4">
    <source>
        <dbReference type="PROSITE" id="PS50887"/>
    </source>
</evidence>
<proteinExistence type="predicted"/>
<protein>
    <submittedName>
        <fullName evidence="5">Sensory box/GGDEF family protein</fullName>
    </submittedName>
</protein>
<dbReference type="GO" id="GO:0006355">
    <property type="term" value="P:regulation of DNA-templated transcription"/>
    <property type="evidence" value="ECO:0007669"/>
    <property type="project" value="InterPro"/>
</dbReference>
<feature type="domain" description="PAS" evidence="1">
    <location>
        <begin position="155"/>
        <end position="200"/>
    </location>
</feature>
<dbReference type="SUPFAM" id="SSF141868">
    <property type="entry name" value="EAL domain-like"/>
    <property type="match status" value="1"/>
</dbReference>
<dbReference type="PROSITE" id="PS50883">
    <property type="entry name" value="EAL"/>
    <property type="match status" value="1"/>
</dbReference>
<dbReference type="PROSITE" id="PS50112">
    <property type="entry name" value="PAS"/>
    <property type="match status" value="3"/>
</dbReference>
<feature type="domain" description="EAL" evidence="3">
    <location>
        <begin position="584"/>
        <end position="838"/>
    </location>
</feature>
<dbReference type="Pfam" id="PF00990">
    <property type="entry name" value="GGDEF"/>
    <property type="match status" value="1"/>
</dbReference>
<name>A0A3B0U878_9ZZZZ</name>
<gene>
    <name evidence="5" type="ORF">MNBD_ALPHA11-2332</name>
</gene>
<dbReference type="SMART" id="SM00091">
    <property type="entry name" value="PAS"/>
    <property type="match status" value="3"/>
</dbReference>
<reference evidence="5" key="1">
    <citation type="submission" date="2018-06" db="EMBL/GenBank/DDBJ databases">
        <authorList>
            <person name="Zhirakovskaya E."/>
        </authorList>
    </citation>
    <scope>NUCLEOTIDE SEQUENCE</scope>
</reference>
<evidence type="ECO:0000313" key="5">
    <source>
        <dbReference type="EMBL" id="VAW22652.1"/>
    </source>
</evidence>
<dbReference type="InterPro" id="IPR035965">
    <property type="entry name" value="PAS-like_dom_sf"/>
</dbReference>
<dbReference type="InterPro" id="IPR052155">
    <property type="entry name" value="Biofilm_reg_signaling"/>
</dbReference>
<dbReference type="PANTHER" id="PTHR44757:SF2">
    <property type="entry name" value="BIOFILM ARCHITECTURE MAINTENANCE PROTEIN MBAA"/>
    <property type="match status" value="1"/>
</dbReference>
<dbReference type="EMBL" id="UOEQ01000425">
    <property type="protein sequence ID" value="VAW22652.1"/>
    <property type="molecule type" value="Genomic_DNA"/>
</dbReference>
<evidence type="ECO:0000259" key="3">
    <source>
        <dbReference type="PROSITE" id="PS50883"/>
    </source>
</evidence>
<dbReference type="AlphaFoldDB" id="A0A3B0U878"/>
<dbReference type="SMART" id="SM00052">
    <property type="entry name" value="EAL"/>
    <property type="match status" value="1"/>
</dbReference>
<dbReference type="SUPFAM" id="SSF55073">
    <property type="entry name" value="Nucleotide cyclase"/>
    <property type="match status" value="1"/>
</dbReference>
<dbReference type="Gene3D" id="3.30.70.270">
    <property type="match status" value="1"/>
</dbReference>
<dbReference type="NCBIfam" id="TIGR00229">
    <property type="entry name" value="sensory_box"/>
    <property type="match status" value="3"/>
</dbReference>
<evidence type="ECO:0000259" key="2">
    <source>
        <dbReference type="PROSITE" id="PS50113"/>
    </source>
</evidence>
<feature type="domain" description="PAS" evidence="1">
    <location>
        <begin position="282"/>
        <end position="354"/>
    </location>
</feature>
<feature type="domain" description="PAC" evidence="2">
    <location>
        <begin position="357"/>
        <end position="409"/>
    </location>
</feature>
<sequence length="853" mass="95928">MKNLQKNPKNWASDPVCKKSAPQTGDIWENDFLFEQYPDAILIVDNKGNIAGVNKHLSEMFGYEKHEMLGNTIEMLLPKGHRRSHVKKRNNYINTAASDAGRPMETGTKFQAQRKDGSCFPIDIMLSPSVDKSVTITVIRDISEKIARQENERKAKEALKAVFDAAPVAIFSVSRDKQIMSWSRAAERLFGYRADEVINKAYKDFPYIVGKSDICLKLFNDAMSGQTVKDVHRKRRHRDGQLFDVSIDTAPMYDDEGKIFSITYSAQDISERIKAEERERKTNDTLKAIVDSAPVAIFVLDREMKVLSWSREAEQLFGFKAGEVLGKPYLLIPPDEGAHSSECSHTLNSVFEGKTIRDIQRRRMKKDGSLVGVSISAAPIFQPNGEIESAAYCAQDITERLRSEEKLHHLAFRDQLTDLPNRECLKKTINELFADSDPETDEILFVAKFRIKGFLEISNTLGQDSVEELICKLSKRMVKHAPDNARIYRTARYDFALAMCGVGCPLEIIDVIKPILAHMTRKFEIDTQPVHLEVDAGFAISPGHGNVADEFLANANLALSAATIDPGRNVRLFDMTMKSKIQAKRQLDIDLRHAFKENEFELFYQPQIRLSDNKLVGAEALLRWRRPGQVLVQPAAFIEALANSPIAYDMGNWIMRTAIGQTVKWQEQGLVDLRIGVNLFAAQFEHGTLAEDVDKALKLHNFDANLLELEITENIAIGLKRSIIEPLQIVRNKGVGIAFDDFGTGYAALSYLVNYPLSRIKIDKSFLEHIPDSEEEAAIVNAIISMAHGLGLEVIAEGVETKAHEEFLTQEKCEEVQGFYYAKPLPADEFYKFGMDVNAKYSNLICHDIAGAA</sequence>
<dbReference type="SUPFAM" id="SSF55785">
    <property type="entry name" value="PYP-like sensor domain (PAS domain)"/>
    <property type="match status" value="3"/>
</dbReference>
<organism evidence="5">
    <name type="scientific">hydrothermal vent metagenome</name>
    <dbReference type="NCBI Taxonomy" id="652676"/>
    <lineage>
        <taxon>unclassified sequences</taxon>
        <taxon>metagenomes</taxon>
        <taxon>ecological metagenomes</taxon>
    </lineage>
</organism>
<dbReference type="PROSITE" id="PS50113">
    <property type="entry name" value="PAC"/>
    <property type="match status" value="2"/>
</dbReference>
<dbReference type="InterPro" id="IPR001610">
    <property type="entry name" value="PAC"/>
</dbReference>
<dbReference type="InterPro" id="IPR035919">
    <property type="entry name" value="EAL_sf"/>
</dbReference>
<dbReference type="InterPro" id="IPR043128">
    <property type="entry name" value="Rev_trsase/Diguanyl_cyclase"/>
</dbReference>
<dbReference type="CDD" id="cd00130">
    <property type="entry name" value="PAS"/>
    <property type="match status" value="3"/>
</dbReference>
<dbReference type="InterPro" id="IPR000160">
    <property type="entry name" value="GGDEF_dom"/>
</dbReference>
<feature type="domain" description="GGDEF" evidence="4">
    <location>
        <begin position="442"/>
        <end position="575"/>
    </location>
</feature>